<dbReference type="AlphaFoldDB" id="A0A9P0JAQ8"/>
<proteinExistence type="predicted"/>
<keyword evidence="1" id="KW-0175">Coiled coil</keyword>
<evidence type="ECO:0000313" key="2">
    <source>
        <dbReference type="EMBL" id="CAH1731345.1"/>
    </source>
</evidence>
<accession>A0A9P0JAQ8</accession>
<organism evidence="2 3">
    <name type="scientific">Aphis gossypii</name>
    <name type="common">Cotton aphid</name>
    <dbReference type="NCBI Taxonomy" id="80765"/>
    <lineage>
        <taxon>Eukaryota</taxon>
        <taxon>Metazoa</taxon>
        <taxon>Ecdysozoa</taxon>
        <taxon>Arthropoda</taxon>
        <taxon>Hexapoda</taxon>
        <taxon>Insecta</taxon>
        <taxon>Pterygota</taxon>
        <taxon>Neoptera</taxon>
        <taxon>Paraneoptera</taxon>
        <taxon>Hemiptera</taxon>
        <taxon>Sternorrhyncha</taxon>
        <taxon>Aphidomorpha</taxon>
        <taxon>Aphidoidea</taxon>
        <taxon>Aphididae</taxon>
        <taxon>Aphidini</taxon>
        <taxon>Aphis</taxon>
        <taxon>Aphis</taxon>
    </lineage>
</organism>
<evidence type="ECO:0000256" key="1">
    <source>
        <dbReference type="SAM" id="Coils"/>
    </source>
</evidence>
<reference evidence="2" key="1">
    <citation type="submission" date="2022-02" db="EMBL/GenBank/DDBJ databases">
        <authorList>
            <person name="King R."/>
        </authorList>
    </citation>
    <scope>NUCLEOTIDE SEQUENCE</scope>
</reference>
<dbReference type="EMBL" id="OU899036">
    <property type="protein sequence ID" value="CAH1731345.1"/>
    <property type="molecule type" value="Genomic_DNA"/>
</dbReference>
<keyword evidence="3" id="KW-1185">Reference proteome</keyword>
<evidence type="ECO:0000313" key="3">
    <source>
        <dbReference type="Proteomes" id="UP001154329"/>
    </source>
</evidence>
<sequence length="525" mass="61590">MGINIENILNDIKFDQKLISVFDTYNKYINYRFDYLIRTSITQTPDELNHDVDYSEYDPSQQILLACINSNNSLNDIAKLREELKTLTAEVNSKRKELSLISINEEGLKKNIKHLEDIISIKENFVRETANYAEIRCNAKHKVQKEYCRILKKYNKILNELDKSNKMTKTNSSNGTNKHSDYGERVNEKVLRYEAKIKKMDDVIKIASDSKEKLLQYQAALQTSNDRLKIFYDQLTNILKNKQRISLILIENGKRINQLKMYLSNLGVISSIEKSRVHTSSNLIENDNLKREFLELRDMRTAVLSSRPKGMFNPKYQKEDSLSKEDIRKYLENDEAIDTIDFLTELKNNKVSNNETNLLKYVQTNSNESKMFWKCLSTLSKDEMKKLLVHYFIKVVDLKESGRENDELISKLDENNDRQRHNIASINNDYQEFHLSIEKKFTSLKKYYQRKVDTLFQVVQEEKNAITMFKMKQEISSLKKKIIELEKSQTDHLEASKSEAETVSSAKVTYHKNKLKIQKNKSKLT</sequence>
<reference evidence="2" key="2">
    <citation type="submission" date="2022-10" db="EMBL/GenBank/DDBJ databases">
        <authorList>
            <consortium name="ENA_rothamsted_submissions"/>
            <consortium name="culmorum"/>
            <person name="King R."/>
        </authorList>
    </citation>
    <scope>NUCLEOTIDE SEQUENCE</scope>
</reference>
<gene>
    <name evidence="2" type="ORF">APHIGO_LOCUS8075</name>
</gene>
<dbReference type="Proteomes" id="UP001154329">
    <property type="component" value="Chromosome 3"/>
</dbReference>
<protein>
    <submittedName>
        <fullName evidence="2">Uncharacterized protein</fullName>
    </submittedName>
</protein>
<name>A0A9P0JAQ8_APHGO</name>
<feature type="coiled-coil region" evidence="1">
    <location>
        <begin position="70"/>
        <end position="97"/>
    </location>
</feature>
<feature type="coiled-coil region" evidence="1">
    <location>
        <begin position="398"/>
        <end position="429"/>
    </location>
</feature>